<sequence>MALAVRYLAMACHMGNEAEAIKRIVSRDFSSFYQGEILRQLNDAINRLMILITRQEEAKQSVIMHQVHECPIEQEFVIREIIDQMIITNEEIRRAFFRVRRIGGFRIREF</sequence>
<gene>
    <name evidence="1" type="ORF">CAMP_LOCUS17395</name>
</gene>
<evidence type="ECO:0000313" key="2">
    <source>
        <dbReference type="Proteomes" id="UP001152747"/>
    </source>
</evidence>
<dbReference type="AlphaFoldDB" id="A0A9P1J0Q3"/>
<organism evidence="1 2">
    <name type="scientific">Caenorhabditis angaria</name>
    <dbReference type="NCBI Taxonomy" id="860376"/>
    <lineage>
        <taxon>Eukaryota</taxon>
        <taxon>Metazoa</taxon>
        <taxon>Ecdysozoa</taxon>
        <taxon>Nematoda</taxon>
        <taxon>Chromadorea</taxon>
        <taxon>Rhabditida</taxon>
        <taxon>Rhabditina</taxon>
        <taxon>Rhabditomorpha</taxon>
        <taxon>Rhabditoidea</taxon>
        <taxon>Rhabditidae</taxon>
        <taxon>Peloderinae</taxon>
        <taxon>Caenorhabditis</taxon>
    </lineage>
</organism>
<accession>A0A9P1J0Q3</accession>
<comment type="caution">
    <text evidence="1">The sequence shown here is derived from an EMBL/GenBank/DDBJ whole genome shotgun (WGS) entry which is preliminary data.</text>
</comment>
<keyword evidence="2" id="KW-1185">Reference proteome</keyword>
<evidence type="ECO:0000313" key="1">
    <source>
        <dbReference type="EMBL" id="CAI5454758.1"/>
    </source>
</evidence>
<reference evidence="1" key="1">
    <citation type="submission" date="2022-11" db="EMBL/GenBank/DDBJ databases">
        <authorList>
            <person name="Kikuchi T."/>
        </authorList>
    </citation>
    <scope>NUCLEOTIDE SEQUENCE</scope>
    <source>
        <strain evidence="1">PS1010</strain>
    </source>
</reference>
<dbReference type="EMBL" id="CANHGI010000006">
    <property type="protein sequence ID" value="CAI5454758.1"/>
    <property type="molecule type" value="Genomic_DNA"/>
</dbReference>
<proteinExistence type="predicted"/>
<protein>
    <submittedName>
        <fullName evidence="1">Uncharacterized protein</fullName>
    </submittedName>
</protein>
<name>A0A9P1J0Q3_9PELO</name>
<dbReference type="Proteomes" id="UP001152747">
    <property type="component" value="Unassembled WGS sequence"/>
</dbReference>